<feature type="region of interest" description="Disordered" evidence="8">
    <location>
        <begin position="1"/>
        <end position="23"/>
    </location>
</feature>
<dbReference type="PANTHER" id="PTHR21716">
    <property type="entry name" value="TRANSMEMBRANE PROTEIN"/>
    <property type="match status" value="1"/>
</dbReference>
<dbReference type="InterPro" id="IPR002549">
    <property type="entry name" value="AI-2E-like"/>
</dbReference>
<feature type="transmembrane region" description="Helical" evidence="9">
    <location>
        <begin position="85"/>
        <end position="106"/>
    </location>
</feature>
<dbReference type="PANTHER" id="PTHR21716:SF53">
    <property type="entry name" value="PERMEASE PERM-RELATED"/>
    <property type="match status" value="1"/>
</dbReference>
<keyword evidence="7 9" id="KW-0472">Membrane</keyword>
<protein>
    <recommendedName>
        <fullName evidence="12">AI-2E family transporter</fullName>
    </recommendedName>
</protein>
<comment type="caution">
    <text evidence="10">The sequence shown here is derived from an EMBL/GenBank/DDBJ whole genome shotgun (WGS) entry which is preliminary data.</text>
</comment>
<feature type="transmembrane region" description="Helical" evidence="9">
    <location>
        <begin position="243"/>
        <end position="264"/>
    </location>
</feature>
<evidence type="ECO:0000256" key="3">
    <source>
        <dbReference type="ARBA" id="ARBA00022448"/>
    </source>
</evidence>
<evidence type="ECO:0000256" key="1">
    <source>
        <dbReference type="ARBA" id="ARBA00004651"/>
    </source>
</evidence>
<dbReference type="Pfam" id="PF01594">
    <property type="entry name" value="AI-2E_transport"/>
    <property type="match status" value="1"/>
</dbReference>
<evidence type="ECO:0000256" key="2">
    <source>
        <dbReference type="ARBA" id="ARBA00009773"/>
    </source>
</evidence>
<evidence type="ECO:0000256" key="6">
    <source>
        <dbReference type="ARBA" id="ARBA00022989"/>
    </source>
</evidence>
<evidence type="ECO:0000313" key="10">
    <source>
        <dbReference type="EMBL" id="GEJ57935.1"/>
    </source>
</evidence>
<feature type="transmembrane region" description="Helical" evidence="9">
    <location>
        <begin position="32"/>
        <end position="50"/>
    </location>
</feature>
<comment type="similarity">
    <text evidence="2">Belongs to the autoinducer-2 exporter (AI-2E) (TC 2.A.86) family.</text>
</comment>
<evidence type="ECO:0008006" key="12">
    <source>
        <dbReference type="Google" id="ProtNLM"/>
    </source>
</evidence>
<keyword evidence="6 9" id="KW-1133">Transmembrane helix</keyword>
<feature type="transmembrane region" description="Helical" evidence="9">
    <location>
        <begin position="271"/>
        <end position="291"/>
    </location>
</feature>
<dbReference type="Proteomes" id="UP000503640">
    <property type="component" value="Unassembled WGS sequence"/>
</dbReference>
<evidence type="ECO:0000256" key="4">
    <source>
        <dbReference type="ARBA" id="ARBA00022475"/>
    </source>
</evidence>
<keyword evidence="11" id="KW-1185">Reference proteome</keyword>
<feature type="transmembrane region" description="Helical" evidence="9">
    <location>
        <begin position="166"/>
        <end position="188"/>
    </location>
</feature>
<evidence type="ECO:0000256" key="5">
    <source>
        <dbReference type="ARBA" id="ARBA00022692"/>
    </source>
</evidence>
<keyword evidence="5 9" id="KW-0812">Transmembrane</keyword>
<feature type="transmembrane region" description="Helical" evidence="9">
    <location>
        <begin position="329"/>
        <end position="350"/>
    </location>
</feature>
<dbReference type="GO" id="GO:0055085">
    <property type="term" value="P:transmembrane transport"/>
    <property type="evidence" value="ECO:0007669"/>
    <property type="project" value="TreeGrafter"/>
</dbReference>
<evidence type="ECO:0000313" key="11">
    <source>
        <dbReference type="Proteomes" id="UP000503640"/>
    </source>
</evidence>
<name>A0A7I9VNE4_9BACT</name>
<dbReference type="RefSeq" id="WP_176066003.1">
    <property type="nucleotide sequence ID" value="NZ_BJTG01000006.1"/>
</dbReference>
<comment type="subcellular location">
    <subcellularLocation>
        <location evidence="1">Cell membrane</location>
        <topology evidence="1">Multi-pass membrane protein</topology>
    </subcellularLocation>
</comment>
<sequence>MSTWERPLVGSAAQRELAPRPRERSQVSVKTAATLSATALGVSLAAWVAWKTAGALVLALVALLLAVALDRAVGFLQRRGLRRGVAIALVLGAGAVVLAGLGWLVVPRLVKQASALVGAAPEIAQKVRASEPYQLLQRHVDLEAVLGRIGAAVGPALQAVGWTVEALAAAVTALFVTIFMLTSGHQLLEDLLAQARRERRDEYRDVLGQVYRALSGYVAGHLAIIGLQGLATVIALAVAGVPFFLPLGVVSALASLVPFAGVMVMGTAVSLLAWATSGVWAGVGVAAYYVIYQQLENHVLYPVIYRHTVDVNPLVIVLAVLFMWELGGIPGAILAVPAAAAGHIVVGELLRYRRRRLGLR</sequence>
<dbReference type="GO" id="GO:0005886">
    <property type="term" value="C:plasma membrane"/>
    <property type="evidence" value="ECO:0007669"/>
    <property type="project" value="UniProtKB-SubCell"/>
</dbReference>
<gene>
    <name evidence="10" type="ORF">AMYX_26760</name>
</gene>
<evidence type="ECO:0000256" key="8">
    <source>
        <dbReference type="SAM" id="MobiDB-lite"/>
    </source>
</evidence>
<dbReference type="AlphaFoldDB" id="A0A7I9VNE4"/>
<keyword evidence="4" id="KW-1003">Cell membrane</keyword>
<feature type="transmembrane region" description="Helical" evidence="9">
    <location>
        <begin position="209"/>
        <end position="237"/>
    </location>
</feature>
<accession>A0A7I9VNE4</accession>
<evidence type="ECO:0000256" key="7">
    <source>
        <dbReference type="ARBA" id="ARBA00023136"/>
    </source>
</evidence>
<feature type="transmembrane region" description="Helical" evidence="9">
    <location>
        <begin position="56"/>
        <end position="73"/>
    </location>
</feature>
<dbReference type="EMBL" id="BJTG01000006">
    <property type="protein sequence ID" value="GEJ57935.1"/>
    <property type="molecule type" value="Genomic_DNA"/>
</dbReference>
<proteinExistence type="inferred from homology"/>
<evidence type="ECO:0000256" key="9">
    <source>
        <dbReference type="SAM" id="Phobius"/>
    </source>
</evidence>
<organism evidence="10 11">
    <name type="scientific">Anaeromyxobacter diazotrophicus</name>
    <dbReference type="NCBI Taxonomy" id="2590199"/>
    <lineage>
        <taxon>Bacteria</taxon>
        <taxon>Pseudomonadati</taxon>
        <taxon>Myxococcota</taxon>
        <taxon>Myxococcia</taxon>
        <taxon>Myxococcales</taxon>
        <taxon>Cystobacterineae</taxon>
        <taxon>Anaeromyxobacteraceae</taxon>
        <taxon>Anaeromyxobacter</taxon>
    </lineage>
</organism>
<reference evidence="11" key="1">
    <citation type="journal article" date="2020" name="Appl. Environ. Microbiol.">
        <title>Diazotrophic Anaeromyxobacter Isolates from Soils.</title>
        <authorList>
            <person name="Masuda Y."/>
            <person name="Yamanaka H."/>
            <person name="Xu Z.X."/>
            <person name="Shiratori Y."/>
            <person name="Aono T."/>
            <person name="Amachi S."/>
            <person name="Senoo K."/>
            <person name="Itoh H."/>
        </authorList>
    </citation>
    <scope>NUCLEOTIDE SEQUENCE [LARGE SCALE GENOMIC DNA]</scope>
    <source>
        <strain evidence="11">R267</strain>
    </source>
</reference>
<keyword evidence="3" id="KW-0813">Transport</keyword>